<dbReference type="Pfam" id="PF00353">
    <property type="entry name" value="HemolysinCabind"/>
    <property type="match status" value="1"/>
</dbReference>
<keyword evidence="4" id="KW-1185">Reference proteome</keyword>
<dbReference type="InterPro" id="IPR011049">
    <property type="entry name" value="Serralysin-like_metalloprot_C"/>
</dbReference>
<reference evidence="3 4" key="1">
    <citation type="journal article" date="2018" name="Environ. Microbiol.">
        <title>Isolation and genomic characterization of Novimethylophilus kurashikiensis gen. nov. sp. nov., a new lanthanide-dependent methylotrophic species of Methylophilaceae.</title>
        <authorList>
            <person name="Lv H."/>
            <person name="Sahin N."/>
            <person name="Tani A."/>
        </authorList>
    </citation>
    <scope>NUCLEOTIDE SEQUENCE [LARGE SCALE GENOMIC DNA]</scope>
    <source>
        <strain evidence="3 4">La2-4</strain>
    </source>
</reference>
<comment type="subcellular location">
    <subcellularLocation>
        <location evidence="1">Secreted</location>
    </subcellularLocation>
</comment>
<keyword evidence="2" id="KW-0964">Secreted</keyword>
<dbReference type="Gene3D" id="2.150.10.10">
    <property type="entry name" value="Serralysin-like metalloprotease, C-terminal"/>
    <property type="match status" value="1"/>
</dbReference>
<evidence type="ECO:0000313" key="3">
    <source>
        <dbReference type="EMBL" id="GBG15213.1"/>
    </source>
</evidence>
<name>A0A2R5FES7_9PROT</name>
<evidence type="ECO:0000256" key="1">
    <source>
        <dbReference type="ARBA" id="ARBA00004613"/>
    </source>
</evidence>
<dbReference type="AlphaFoldDB" id="A0A2R5FES7"/>
<evidence type="ECO:0000313" key="4">
    <source>
        <dbReference type="Proteomes" id="UP000245081"/>
    </source>
</evidence>
<dbReference type="SUPFAM" id="SSF51120">
    <property type="entry name" value="beta-Roll"/>
    <property type="match status" value="1"/>
</dbReference>
<sequence>MSVDAKTGTVSVSDLSVTVSTDVHSFKITATATAQDGTAAPASNSDTVHVVSGTVGDDALQAGTGDSILVGGAGNDTLVGGAGNDILVGSSGDDLLTGGKGSNAFVWKSGETGSDTITDFKVGDGGDVLNLSDVLHGEHSNAASLDNYLTFSINKSGDTVISIHADGAGSAVTQTITLQGVDLVTGHDSTSIINNLLGHGNLKADA</sequence>
<dbReference type="InterPro" id="IPR050557">
    <property type="entry name" value="RTX_toxin/Mannuronan_C5-epim"/>
</dbReference>
<organism evidence="3 4">
    <name type="scientific">Novimethylophilus kurashikiensis</name>
    <dbReference type="NCBI Taxonomy" id="1825523"/>
    <lineage>
        <taxon>Bacteria</taxon>
        <taxon>Pseudomonadati</taxon>
        <taxon>Pseudomonadota</taxon>
        <taxon>Betaproteobacteria</taxon>
        <taxon>Nitrosomonadales</taxon>
        <taxon>Methylophilaceae</taxon>
        <taxon>Novimethylophilus</taxon>
    </lineage>
</organism>
<proteinExistence type="predicted"/>
<dbReference type="EMBL" id="BDOQ01000017">
    <property type="protein sequence ID" value="GBG15213.1"/>
    <property type="molecule type" value="Genomic_DNA"/>
</dbReference>
<dbReference type="PRINTS" id="PR00313">
    <property type="entry name" value="CABNDNGRPT"/>
</dbReference>
<comment type="caution">
    <text evidence="3">The sequence shown here is derived from an EMBL/GenBank/DDBJ whole genome shotgun (WGS) entry which is preliminary data.</text>
</comment>
<dbReference type="PANTHER" id="PTHR38340">
    <property type="entry name" value="S-LAYER PROTEIN"/>
    <property type="match status" value="1"/>
</dbReference>
<dbReference type="Proteomes" id="UP000245081">
    <property type="component" value="Unassembled WGS sequence"/>
</dbReference>
<dbReference type="PANTHER" id="PTHR38340:SF1">
    <property type="entry name" value="S-LAYER PROTEIN"/>
    <property type="match status" value="1"/>
</dbReference>
<evidence type="ECO:0000256" key="2">
    <source>
        <dbReference type="ARBA" id="ARBA00022525"/>
    </source>
</evidence>
<accession>A0A2R5FES7</accession>
<dbReference type="GO" id="GO:0005576">
    <property type="term" value="C:extracellular region"/>
    <property type="evidence" value="ECO:0007669"/>
    <property type="project" value="UniProtKB-SubCell"/>
</dbReference>
<dbReference type="GO" id="GO:0005509">
    <property type="term" value="F:calcium ion binding"/>
    <property type="evidence" value="ECO:0007669"/>
    <property type="project" value="InterPro"/>
</dbReference>
<dbReference type="NCBIfam" id="TIGR03661">
    <property type="entry name" value="T1SS_VCA0849"/>
    <property type="match status" value="1"/>
</dbReference>
<protein>
    <submittedName>
        <fullName evidence="3">Uncharacterized protein</fullName>
    </submittedName>
</protein>
<gene>
    <name evidence="3" type="ORF">NMK_2816</name>
</gene>
<dbReference type="InterPro" id="IPR019960">
    <property type="entry name" value="T1SS_VCA0849"/>
</dbReference>
<dbReference type="InterPro" id="IPR001343">
    <property type="entry name" value="Hemolysn_Ca-bd"/>
</dbReference>